<evidence type="ECO:0000259" key="3">
    <source>
        <dbReference type="PROSITE" id="PS50157"/>
    </source>
</evidence>
<comment type="caution">
    <text evidence="4">The sequence shown here is derived from an EMBL/GenBank/DDBJ whole genome shotgun (WGS) entry which is preliminary data.</text>
</comment>
<dbReference type="InterPro" id="IPR013087">
    <property type="entry name" value="Znf_C2H2_type"/>
</dbReference>
<keyword evidence="5" id="KW-1185">Reference proteome</keyword>
<feature type="region of interest" description="Disordered" evidence="2">
    <location>
        <begin position="1"/>
        <end position="37"/>
    </location>
</feature>
<sequence length="111" mass="12626">MKRGRGRTRAHHHQLLSGLRRKTNTAEGTEEGTEEDDRWLRGSFTCPACRQVFTTRLKMQRHHRHVHLGLAPWQGSHPLRDLQQDLLTEDRATCSPHAQARGPQAVPVPGV</sequence>
<feature type="compositionally biased region" description="Acidic residues" evidence="2">
    <location>
        <begin position="28"/>
        <end position="37"/>
    </location>
</feature>
<keyword evidence="1" id="KW-0863">Zinc-finger</keyword>
<dbReference type="Gene3D" id="3.30.160.60">
    <property type="entry name" value="Classic Zinc Finger"/>
    <property type="match status" value="1"/>
</dbReference>
<dbReference type="PROSITE" id="PS50157">
    <property type="entry name" value="ZINC_FINGER_C2H2_2"/>
    <property type="match status" value="1"/>
</dbReference>
<feature type="compositionally biased region" description="Basic residues" evidence="2">
    <location>
        <begin position="1"/>
        <end position="23"/>
    </location>
</feature>
<keyword evidence="1" id="KW-0862">Zinc</keyword>
<keyword evidence="1" id="KW-0479">Metal-binding</keyword>
<feature type="domain" description="C2H2-type" evidence="3">
    <location>
        <begin position="44"/>
        <end position="72"/>
    </location>
</feature>
<dbReference type="EMBL" id="JAWQEG010003118">
    <property type="protein sequence ID" value="KAK3867839.1"/>
    <property type="molecule type" value="Genomic_DNA"/>
</dbReference>
<accession>A0AAE1F5B2</accession>
<proteinExistence type="predicted"/>
<dbReference type="AlphaFoldDB" id="A0AAE1F5B2"/>
<dbReference type="GO" id="GO:0008270">
    <property type="term" value="F:zinc ion binding"/>
    <property type="evidence" value="ECO:0007669"/>
    <property type="project" value="UniProtKB-KW"/>
</dbReference>
<dbReference type="PROSITE" id="PS00028">
    <property type="entry name" value="ZINC_FINGER_C2H2_1"/>
    <property type="match status" value="1"/>
</dbReference>
<gene>
    <name evidence="4" type="ORF">Pcinc_026727</name>
</gene>
<protein>
    <recommendedName>
        <fullName evidence="3">C2H2-type domain-containing protein</fullName>
    </recommendedName>
</protein>
<reference evidence="4" key="1">
    <citation type="submission" date="2023-10" db="EMBL/GenBank/DDBJ databases">
        <title>Genome assemblies of two species of porcelain crab, Petrolisthes cinctipes and Petrolisthes manimaculis (Anomura: Porcellanidae).</title>
        <authorList>
            <person name="Angst P."/>
        </authorList>
    </citation>
    <scope>NUCLEOTIDE SEQUENCE</scope>
    <source>
        <strain evidence="4">PB745_01</strain>
        <tissue evidence="4">Gill</tissue>
    </source>
</reference>
<evidence type="ECO:0000256" key="1">
    <source>
        <dbReference type="PROSITE-ProRule" id="PRU00042"/>
    </source>
</evidence>
<evidence type="ECO:0000256" key="2">
    <source>
        <dbReference type="SAM" id="MobiDB-lite"/>
    </source>
</evidence>
<dbReference type="Proteomes" id="UP001286313">
    <property type="component" value="Unassembled WGS sequence"/>
</dbReference>
<name>A0AAE1F5B2_PETCI</name>
<organism evidence="4 5">
    <name type="scientific">Petrolisthes cinctipes</name>
    <name type="common">Flat porcelain crab</name>
    <dbReference type="NCBI Taxonomy" id="88211"/>
    <lineage>
        <taxon>Eukaryota</taxon>
        <taxon>Metazoa</taxon>
        <taxon>Ecdysozoa</taxon>
        <taxon>Arthropoda</taxon>
        <taxon>Crustacea</taxon>
        <taxon>Multicrustacea</taxon>
        <taxon>Malacostraca</taxon>
        <taxon>Eumalacostraca</taxon>
        <taxon>Eucarida</taxon>
        <taxon>Decapoda</taxon>
        <taxon>Pleocyemata</taxon>
        <taxon>Anomura</taxon>
        <taxon>Galatheoidea</taxon>
        <taxon>Porcellanidae</taxon>
        <taxon>Petrolisthes</taxon>
    </lineage>
</organism>
<evidence type="ECO:0000313" key="4">
    <source>
        <dbReference type="EMBL" id="KAK3867839.1"/>
    </source>
</evidence>
<evidence type="ECO:0000313" key="5">
    <source>
        <dbReference type="Proteomes" id="UP001286313"/>
    </source>
</evidence>